<reference evidence="7" key="1">
    <citation type="journal article" date="2023" name="G3 (Bethesda)">
        <title>Whole genome assemblies of Zophobas morio and Tenebrio molitor.</title>
        <authorList>
            <person name="Kaur S."/>
            <person name="Stinson S.A."/>
            <person name="diCenzo G.C."/>
        </authorList>
    </citation>
    <scope>NUCLEOTIDE SEQUENCE</scope>
    <source>
        <strain evidence="7">QUZm001</strain>
    </source>
</reference>
<feature type="transmembrane region" description="Helical" evidence="6">
    <location>
        <begin position="66"/>
        <end position="84"/>
    </location>
</feature>
<dbReference type="Gene3D" id="1.20.1250.20">
    <property type="entry name" value="MFS general substrate transporter like domains"/>
    <property type="match status" value="1"/>
</dbReference>
<keyword evidence="8" id="KW-1185">Reference proteome</keyword>
<keyword evidence="2" id="KW-0813">Transport</keyword>
<dbReference type="EMBL" id="JALNTZ010000001">
    <property type="protein sequence ID" value="KAJ3666320.1"/>
    <property type="molecule type" value="Genomic_DNA"/>
</dbReference>
<keyword evidence="4 6" id="KW-1133">Transmembrane helix</keyword>
<dbReference type="AlphaFoldDB" id="A0AA38MPK6"/>
<gene>
    <name evidence="7" type="ORF">Zmor_001770</name>
</gene>
<protein>
    <recommendedName>
        <fullName evidence="9">Synaptic vesicle glycoprotein 2B</fullName>
    </recommendedName>
</protein>
<dbReference type="GO" id="GO:0016020">
    <property type="term" value="C:membrane"/>
    <property type="evidence" value="ECO:0007669"/>
    <property type="project" value="UniProtKB-SubCell"/>
</dbReference>
<evidence type="ECO:0000256" key="6">
    <source>
        <dbReference type="SAM" id="Phobius"/>
    </source>
</evidence>
<evidence type="ECO:0000313" key="7">
    <source>
        <dbReference type="EMBL" id="KAJ3666320.1"/>
    </source>
</evidence>
<evidence type="ECO:0008006" key="9">
    <source>
        <dbReference type="Google" id="ProtNLM"/>
    </source>
</evidence>
<dbReference type="SUPFAM" id="SSF103473">
    <property type="entry name" value="MFS general substrate transporter"/>
    <property type="match status" value="1"/>
</dbReference>
<evidence type="ECO:0000256" key="4">
    <source>
        <dbReference type="ARBA" id="ARBA00022989"/>
    </source>
</evidence>
<evidence type="ECO:0000256" key="2">
    <source>
        <dbReference type="ARBA" id="ARBA00022448"/>
    </source>
</evidence>
<feature type="transmembrane region" description="Helical" evidence="6">
    <location>
        <begin position="167"/>
        <end position="184"/>
    </location>
</feature>
<dbReference type="PANTHER" id="PTHR23511">
    <property type="entry name" value="SYNAPTIC VESICLE GLYCOPROTEIN 2"/>
    <property type="match status" value="1"/>
</dbReference>
<dbReference type="Pfam" id="PF07690">
    <property type="entry name" value="MFS_1"/>
    <property type="match status" value="1"/>
</dbReference>
<evidence type="ECO:0000256" key="3">
    <source>
        <dbReference type="ARBA" id="ARBA00022692"/>
    </source>
</evidence>
<feature type="transmembrane region" description="Helical" evidence="6">
    <location>
        <begin position="254"/>
        <end position="273"/>
    </location>
</feature>
<dbReference type="GO" id="GO:0022857">
    <property type="term" value="F:transmembrane transporter activity"/>
    <property type="evidence" value="ECO:0007669"/>
    <property type="project" value="InterPro"/>
</dbReference>
<dbReference type="Proteomes" id="UP001168821">
    <property type="component" value="Unassembled WGS sequence"/>
</dbReference>
<evidence type="ECO:0000256" key="1">
    <source>
        <dbReference type="ARBA" id="ARBA00004141"/>
    </source>
</evidence>
<evidence type="ECO:0000313" key="8">
    <source>
        <dbReference type="Proteomes" id="UP001168821"/>
    </source>
</evidence>
<dbReference type="InterPro" id="IPR036259">
    <property type="entry name" value="MFS_trans_sf"/>
</dbReference>
<evidence type="ECO:0000256" key="5">
    <source>
        <dbReference type="ARBA" id="ARBA00023136"/>
    </source>
</evidence>
<dbReference type="PANTHER" id="PTHR23511:SF36">
    <property type="entry name" value="EG:BACR7A4.13 PROTEIN-RELATED"/>
    <property type="match status" value="1"/>
</dbReference>
<organism evidence="7 8">
    <name type="scientific">Zophobas morio</name>
    <dbReference type="NCBI Taxonomy" id="2755281"/>
    <lineage>
        <taxon>Eukaryota</taxon>
        <taxon>Metazoa</taxon>
        <taxon>Ecdysozoa</taxon>
        <taxon>Arthropoda</taxon>
        <taxon>Hexapoda</taxon>
        <taxon>Insecta</taxon>
        <taxon>Pterygota</taxon>
        <taxon>Neoptera</taxon>
        <taxon>Endopterygota</taxon>
        <taxon>Coleoptera</taxon>
        <taxon>Polyphaga</taxon>
        <taxon>Cucujiformia</taxon>
        <taxon>Tenebrionidae</taxon>
        <taxon>Zophobas</taxon>
    </lineage>
</organism>
<feature type="transmembrane region" description="Helical" evidence="6">
    <location>
        <begin position="190"/>
        <end position="214"/>
    </location>
</feature>
<keyword evidence="5 6" id="KW-0472">Membrane</keyword>
<accession>A0AA38MPK6</accession>
<dbReference type="InterPro" id="IPR011701">
    <property type="entry name" value="MFS"/>
</dbReference>
<feature type="transmembrane region" description="Helical" evidence="6">
    <location>
        <begin position="137"/>
        <end position="155"/>
    </location>
</feature>
<proteinExistence type="predicted"/>
<keyword evidence="3 6" id="KW-0812">Transmembrane</keyword>
<name>A0AA38MPK6_9CUCU</name>
<comment type="caution">
    <text evidence="7">The sequence shown here is derived from an EMBL/GenBank/DDBJ whole genome shotgun (WGS) entry which is preliminary data.</text>
</comment>
<sequence>MNKTYHPVQLILKQQSQQLVKKLIDEIELKKNKPDQHGGVVTANRSKIQALKEGWQQMKPIFYPPYLKHVILVCIIQTLFTMSLNSLRLWLPQIFQAITDYQHFNNGSTADLCRMLEILQPSPTSDGCVVNLDNSPVYINSIIVASVSMCSYFFAGYLINILGKKKLLSVCATISGFCAFLIYFSTNTAFAVTFASLFVASTSVATNVVLTVIIDLFPTTLRTMTVSLAMMLARSGAMIGNIVFPFLLRSGCAPPFFSIGGVILGCGFLSMLLPNTDLKALE</sequence>
<feature type="transmembrane region" description="Helical" evidence="6">
    <location>
        <begin position="226"/>
        <end position="248"/>
    </location>
</feature>
<comment type="subcellular location">
    <subcellularLocation>
        <location evidence="1">Membrane</location>
        <topology evidence="1">Multi-pass membrane protein</topology>
    </subcellularLocation>
</comment>